<evidence type="ECO:0000256" key="2">
    <source>
        <dbReference type="ARBA" id="ARBA00022676"/>
    </source>
</evidence>
<feature type="domain" description="Fringe-like glycosyltransferase" evidence="8">
    <location>
        <begin position="144"/>
        <end position="231"/>
    </location>
</feature>
<name>A0AAD3HBM4_9STRA</name>
<evidence type="ECO:0000256" key="5">
    <source>
        <dbReference type="ARBA" id="ARBA00022968"/>
    </source>
</evidence>
<organism evidence="9 10">
    <name type="scientific">Chaetoceros tenuissimus</name>
    <dbReference type="NCBI Taxonomy" id="426638"/>
    <lineage>
        <taxon>Eukaryota</taxon>
        <taxon>Sar</taxon>
        <taxon>Stramenopiles</taxon>
        <taxon>Ochrophyta</taxon>
        <taxon>Bacillariophyta</taxon>
        <taxon>Coscinodiscophyceae</taxon>
        <taxon>Chaetocerotophycidae</taxon>
        <taxon>Chaetocerotales</taxon>
        <taxon>Chaetocerotaceae</taxon>
        <taxon>Chaetoceros</taxon>
    </lineage>
</organism>
<evidence type="ECO:0000313" key="9">
    <source>
        <dbReference type="EMBL" id="GFH57827.1"/>
    </source>
</evidence>
<keyword evidence="5" id="KW-0735">Signal-anchor</keyword>
<evidence type="ECO:0000256" key="1">
    <source>
        <dbReference type="ARBA" id="ARBA00004606"/>
    </source>
</evidence>
<comment type="subcellular location">
    <subcellularLocation>
        <location evidence="1">Membrane</location>
        <topology evidence="1">Single-pass type II membrane protein</topology>
    </subcellularLocation>
</comment>
<evidence type="ECO:0000256" key="7">
    <source>
        <dbReference type="ARBA" id="ARBA00023136"/>
    </source>
</evidence>
<keyword evidence="2" id="KW-0328">Glycosyltransferase</keyword>
<dbReference type="InterPro" id="IPR003378">
    <property type="entry name" value="Fringe-like_glycosylTrfase"/>
</dbReference>
<dbReference type="Pfam" id="PF02434">
    <property type="entry name" value="Fringe"/>
    <property type="match status" value="1"/>
</dbReference>
<dbReference type="Gene3D" id="3.90.550.50">
    <property type="match status" value="1"/>
</dbReference>
<dbReference type="AlphaFoldDB" id="A0AAD3HBM4"/>
<comment type="caution">
    <text evidence="9">The sequence shown here is derived from an EMBL/GenBank/DDBJ whole genome shotgun (WGS) entry which is preliminary data.</text>
</comment>
<dbReference type="GO" id="GO:0016757">
    <property type="term" value="F:glycosyltransferase activity"/>
    <property type="evidence" value="ECO:0007669"/>
    <property type="project" value="UniProtKB-KW"/>
</dbReference>
<keyword evidence="4" id="KW-0812">Transmembrane</keyword>
<keyword evidence="10" id="KW-1185">Reference proteome</keyword>
<evidence type="ECO:0000313" key="10">
    <source>
        <dbReference type="Proteomes" id="UP001054902"/>
    </source>
</evidence>
<accession>A0AAD3HBM4</accession>
<keyword evidence="3" id="KW-0808">Transferase</keyword>
<proteinExistence type="predicted"/>
<dbReference type="GO" id="GO:0016020">
    <property type="term" value="C:membrane"/>
    <property type="evidence" value="ECO:0007669"/>
    <property type="project" value="UniProtKB-SubCell"/>
</dbReference>
<gene>
    <name evidence="9" type="ORF">CTEN210_14303</name>
</gene>
<keyword evidence="7" id="KW-0472">Membrane</keyword>
<evidence type="ECO:0000256" key="6">
    <source>
        <dbReference type="ARBA" id="ARBA00022989"/>
    </source>
</evidence>
<evidence type="ECO:0000259" key="8">
    <source>
        <dbReference type="Pfam" id="PF02434"/>
    </source>
</evidence>
<evidence type="ECO:0000256" key="3">
    <source>
        <dbReference type="ARBA" id="ARBA00022679"/>
    </source>
</evidence>
<protein>
    <recommendedName>
        <fullName evidence="8">Fringe-like glycosyltransferase domain-containing protein</fullName>
    </recommendedName>
</protein>
<keyword evidence="6" id="KW-1133">Transmembrane helix</keyword>
<dbReference type="Proteomes" id="UP001054902">
    <property type="component" value="Unassembled WGS sequence"/>
</dbReference>
<reference evidence="9 10" key="1">
    <citation type="journal article" date="2021" name="Sci. Rep.">
        <title>The genome of the diatom Chaetoceros tenuissimus carries an ancient integrated fragment of an extant virus.</title>
        <authorList>
            <person name="Hongo Y."/>
            <person name="Kimura K."/>
            <person name="Takaki Y."/>
            <person name="Yoshida Y."/>
            <person name="Baba S."/>
            <person name="Kobayashi G."/>
            <person name="Nagasaki K."/>
            <person name="Hano T."/>
            <person name="Tomaru Y."/>
        </authorList>
    </citation>
    <scope>NUCLEOTIDE SEQUENCE [LARGE SCALE GENOMIC DNA]</scope>
    <source>
        <strain evidence="9 10">NIES-3715</strain>
    </source>
</reference>
<sequence>MQSKRKIKKTVNFSRVDLNEYNMTLGNNPSVSLGPPVCLDYTQAHDEEEEQQQHTLSIDEYESIRNGKRRKPNHYRMKISKVERLQILKHAGVSQKDIQSVERLKRGKECPFKWLQEKKNPTGWICAQKRFHSAFVKYMAMLEEHEDLIPDYLMIMDEDTYINVHDLEKYLITSDMSDKNDGYVPSSSETPVMFAGCRVRAPSHEIQFTFPFGGWGIYLSKGSLKKWLTPLDCDGNNGNKQSDHQELCLRYKTPFVNNATDTTQITIGEGRFFQNGMNLNQVFMRYIQEQQHYCLHGDWFFGYIANYLNMSRHVIPGTGQLPTVGYGGNRAKGFDDNEIGYNRLHTIMGSEQYGIPEGLCLYGNNGPPKYNEDGMEKEVHFYIPTNHLRPRHRKGWKRSQTCIYNTTICHYIKDPNDMKRLYTESENQRGFIYSFEDNT</sequence>
<dbReference type="EMBL" id="BLLK01000058">
    <property type="protein sequence ID" value="GFH57827.1"/>
    <property type="molecule type" value="Genomic_DNA"/>
</dbReference>
<evidence type="ECO:0000256" key="4">
    <source>
        <dbReference type="ARBA" id="ARBA00022692"/>
    </source>
</evidence>